<feature type="domain" description="Alpha-D-phosphohexomutase alpha/beta/alpha" evidence="18">
    <location>
        <begin position="321"/>
        <end position="448"/>
    </location>
</feature>
<evidence type="ECO:0000256" key="11">
    <source>
        <dbReference type="ARBA" id="ARBA00039995"/>
    </source>
</evidence>
<evidence type="ECO:0000313" key="20">
    <source>
        <dbReference type="Proteomes" id="UP000653127"/>
    </source>
</evidence>
<evidence type="ECO:0000256" key="12">
    <source>
        <dbReference type="ARBA" id="ARBA00041398"/>
    </source>
</evidence>
<proteinExistence type="inferred from homology"/>
<feature type="domain" description="Alpha-D-phosphohexomutase alpha/beta/alpha" evidence="16">
    <location>
        <begin position="43"/>
        <end position="176"/>
    </location>
</feature>
<dbReference type="GO" id="GO:0004614">
    <property type="term" value="F:phosphoglucomutase activity"/>
    <property type="evidence" value="ECO:0007669"/>
    <property type="project" value="UniProtKB-EC"/>
</dbReference>
<evidence type="ECO:0000256" key="13">
    <source>
        <dbReference type="ARBA" id="ARBA00041467"/>
    </source>
</evidence>
<dbReference type="Gene3D" id="3.30.310.50">
    <property type="entry name" value="Alpha-D-phosphohexomutase, C-terminal domain"/>
    <property type="match status" value="1"/>
</dbReference>
<dbReference type="PRINTS" id="PR00509">
    <property type="entry name" value="PGMPMM"/>
</dbReference>
<dbReference type="PROSITE" id="PS00710">
    <property type="entry name" value="PGM_PMM"/>
    <property type="match status" value="1"/>
</dbReference>
<evidence type="ECO:0000256" key="2">
    <source>
        <dbReference type="ARBA" id="ARBA00001946"/>
    </source>
</evidence>
<dbReference type="InterPro" id="IPR005841">
    <property type="entry name" value="Alpha-D-phosphohexomutase_SF"/>
</dbReference>
<protein>
    <recommendedName>
        <fullName evidence="11">Phosphoglucomutase</fullName>
        <ecNumber evidence="6">5.4.2.2</ecNumber>
    </recommendedName>
    <alternativeName>
        <fullName evidence="13">Alpha-phosphoglucomutase</fullName>
    </alternativeName>
    <alternativeName>
        <fullName evidence="12">Glucose phosphomutase</fullName>
    </alternativeName>
</protein>
<evidence type="ECO:0000256" key="8">
    <source>
        <dbReference type="ARBA" id="ARBA00022723"/>
    </source>
</evidence>
<accession>A0A926DXB4</accession>
<feature type="domain" description="Alpha-D-phosphohexomutase C-terminal" evidence="15">
    <location>
        <begin position="493"/>
        <end position="561"/>
    </location>
</feature>
<reference evidence="19" key="1">
    <citation type="submission" date="2020-08" db="EMBL/GenBank/DDBJ databases">
        <title>Genome public.</title>
        <authorList>
            <person name="Liu C."/>
            <person name="Sun Q."/>
        </authorList>
    </citation>
    <scope>NUCLEOTIDE SEQUENCE</scope>
    <source>
        <strain evidence="19">NSJ-31</strain>
    </source>
</reference>
<dbReference type="Pfam" id="PF02880">
    <property type="entry name" value="PGM_PMM_III"/>
    <property type="match status" value="1"/>
</dbReference>
<dbReference type="Proteomes" id="UP000653127">
    <property type="component" value="Unassembled WGS sequence"/>
</dbReference>
<keyword evidence="20" id="KW-1185">Reference proteome</keyword>
<comment type="cofactor">
    <cofactor evidence="2">
        <name>Mg(2+)</name>
        <dbReference type="ChEBI" id="CHEBI:18420"/>
    </cofactor>
</comment>
<dbReference type="SUPFAM" id="SSF55957">
    <property type="entry name" value="Phosphoglucomutase, C-terminal domain"/>
    <property type="match status" value="1"/>
</dbReference>
<dbReference type="GO" id="GO:0008973">
    <property type="term" value="F:phosphopentomutase activity"/>
    <property type="evidence" value="ECO:0007669"/>
    <property type="project" value="TreeGrafter"/>
</dbReference>
<dbReference type="PANTHER" id="PTHR45745:SF1">
    <property type="entry name" value="PHOSPHOGLUCOMUTASE 2B-RELATED"/>
    <property type="match status" value="1"/>
</dbReference>
<comment type="pathway">
    <text evidence="4">Lipid metabolism.</text>
</comment>
<evidence type="ECO:0000256" key="3">
    <source>
        <dbReference type="ARBA" id="ARBA00005164"/>
    </source>
</evidence>
<evidence type="ECO:0000256" key="10">
    <source>
        <dbReference type="ARBA" id="ARBA00023235"/>
    </source>
</evidence>
<evidence type="ECO:0000256" key="9">
    <source>
        <dbReference type="ARBA" id="ARBA00022842"/>
    </source>
</evidence>
<keyword evidence="7" id="KW-0597">Phosphoprotein</keyword>
<dbReference type="CDD" id="cd05799">
    <property type="entry name" value="PGM2"/>
    <property type="match status" value="1"/>
</dbReference>
<dbReference type="AlphaFoldDB" id="A0A926DXB4"/>
<dbReference type="InterPro" id="IPR016066">
    <property type="entry name" value="A-D-PHexomutase_CS"/>
</dbReference>
<evidence type="ECO:0000259" key="18">
    <source>
        <dbReference type="Pfam" id="PF02880"/>
    </source>
</evidence>
<evidence type="ECO:0000259" key="15">
    <source>
        <dbReference type="Pfam" id="PF00408"/>
    </source>
</evidence>
<dbReference type="EC" id="5.4.2.2" evidence="6"/>
<evidence type="ECO:0000256" key="7">
    <source>
        <dbReference type="ARBA" id="ARBA00022553"/>
    </source>
</evidence>
<comment type="catalytic activity">
    <reaction evidence="1">
        <text>alpha-D-glucose 1-phosphate = alpha-D-glucose 6-phosphate</text>
        <dbReference type="Rhea" id="RHEA:23536"/>
        <dbReference type="ChEBI" id="CHEBI:58225"/>
        <dbReference type="ChEBI" id="CHEBI:58601"/>
        <dbReference type="EC" id="5.4.2.2"/>
    </reaction>
</comment>
<dbReference type="InterPro" id="IPR005843">
    <property type="entry name" value="A-D-PHexomutase_C"/>
</dbReference>
<organism evidence="19 20">
    <name type="scientific">Ligaoa zhengdingensis</name>
    <dbReference type="NCBI Taxonomy" id="2763658"/>
    <lineage>
        <taxon>Bacteria</taxon>
        <taxon>Bacillati</taxon>
        <taxon>Bacillota</taxon>
        <taxon>Clostridia</taxon>
        <taxon>Eubacteriales</taxon>
        <taxon>Oscillospiraceae</taxon>
        <taxon>Ligaoa</taxon>
    </lineage>
</organism>
<dbReference type="GO" id="GO:0000287">
    <property type="term" value="F:magnesium ion binding"/>
    <property type="evidence" value="ECO:0007669"/>
    <property type="project" value="InterPro"/>
</dbReference>
<comment type="caution">
    <text evidence="19">The sequence shown here is derived from an EMBL/GenBank/DDBJ whole genome shotgun (WGS) entry which is preliminary data.</text>
</comment>
<dbReference type="GO" id="GO:0005975">
    <property type="term" value="P:carbohydrate metabolic process"/>
    <property type="evidence" value="ECO:0007669"/>
    <property type="project" value="InterPro"/>
</dbReference>
<keyword evidence="9 14" id="KW-0460">Magnesium</keyword>
<evidence type="ECO:0000259" key="16">
    <source>
        <dbReference type="Pfam" id="PF02878"/>
    </source>
</evidence>
<evidence type="ECO:0000259" key="17">
    <source>
        <dbReference type="Pfam" id="PF02879"/>
    </source>
</evidence>
<evidence type="ECO:0000256" key="14">
    <source>
        <dbReference type="RuleBase" id="RU004326"/>
    </source>
</evidence>
<keyword evidence="10" id="KW-0413">Isomerase</keyword>
<evidence type="ECO:0000256" key="6">
    <source>
        <dbReference type="ARBA" id="ARBA00012728"/>
    </source>
</evidence>
<dbReference type="Pfam" id="PF00408">
    <property type="entry name" value="PGM_PMM_IV"/>
    <property type="match status" value="1"/>
</dbReference>
<evidence type="ECO:0000313" key="19">
    <source>
        <dbReference type="EMBL" id="MBC8547133.1"/>
    </source>
</evidence>
<gene>
    <name evidence="19" type="ORF">H8711_09355</name>
</gene>
<dbReference type="PANTHER" id="PTHR45745">
    <property type="entry name" value="PHOSPHOMANNOMUTASE 45A"/>
    <property type="match status" value="1"/>
</dbReference>
<dbReference type="InterPro" id="IPR036900">
    <property type="entry name" value="A-D-PHexomutase_C_sf"/>
</dbReference>
<dbReference type="InterPro" id="IPR005844">
    <property type="entry name" value="A-D-PHexomutase_a/b/a-I"/>
</dbReference>
<keyword evidence="8 14" id="KW-0479">Metal-binding</keyword>
<evidence type="ECO:0000256" key="4">
    <source>
        <dbReference type="ARBA" id="ARBA00005189"/>
    </source>
</evidence>
<name>A0A926DXB4_9FIRM</name>
<dbReference type="Gene3D" id="3.40.120.10">
    <property type="entry name" value="Alpha-D-Glucose-1,6-Bisphosphate, subunit A, domain 3"/>
    <property type="match status" value="3"/>
</dbReference>
<sequence>MDEKALYQRWLELAVDDPDLHRELSEIAGREEEIFDRFYRELEFGTAGLRGVIGAGTNRMNIYTVRKATQGLAMMLKERSDAPMVAISYDSRIKSDLFAREAARVLAGNGVKAWLYPELMPTPALSFAVRELRCQAGIMVTASHNPAKYNGYKAYGADGCQLGTEESARVLEHANSVDLFTGVKLADYDEALRTGMIELIGEEVVQSFLDHVQAQAIRKGICERAGLKVVYTPLNGAGNRCVRSILDRIGVKDVVTVPEQEKPDGNFTTCPFPNPEIREALQKGLDLCEKENPSILLATDPDCDRVGIAVNHHGEYILLTGNEVGVLLTHYIATSRTELGTMPKDPIVVKTIVTTSMVNNMGEDLDIQVIDILTGFKYIGEQIALLEAKGEENRFLLGFEESYGYLSGTYVRDKDAVVASMLICEMTAYYKEQGMTLVDALQKLYEKYGVHKNVQSNFYCEGASGMQRMAELMNSLRTDPPKALAGLKVVAVADYETSVKKRVDGGETPITLPKSNVLSYDLEGDCQVVIRPSGTEPKIKAYYMVKADTQQRADEIAQKLVADVTSLLGF</sequence>
<evidence type="ECO:0000256" key="5">
    <source>
        <dbReference type="ARBA" id="ARBA00010231"/>
    </source>
</evidence>
<dbReference type="SUPFAM" id="SSF53738">
    <property type="entry name" value="Phosphoglucomutase, first 3 domains"/>
    <property type="match status" value="3"/>
</dbReference>
<evidence type="ECO:0000256" key="1">
    <source>
        <dbReference type="ARBA" id="ARBA00000443"/>
    </source>
</evidence>
<dbReference type="GO" id="GO:0006166">
    <property type="term" value="P:purine ribonucleoside salvage"/>
    <property type="evidence" value="ECO:0007669"/>
    <property type="project" value="TreeGrafter"/>
</dbReference>
<dbReference type="EMBL" id="JACRST010000014">
    <property type="protein sequence ID" value="MBC8547133.1"/>
    <property type="molecule type" value="Genomic_DNA"/>
</dbReference>
<dbReference type="InterPro" id="IPR005845">
    <property type="entry name" value="A-D-PHexomutase_a/b/a-II"/>
</dbReference>
<comment type="similarity">
    <text evidence="5 14">Belongs to the phosphohexose mutase family.</text>
</comment>
<dbReference type="InterPro" id="IPR005846">
    <property type="entry name" value="A-D-PHexomutase_a/b/a-III"/>
</dbReference>
<dbReference type="InterPro" id="IPR016055">
    <property type="entry name" value="A-D-PHexomutase_a/b/a-I/II/III"/>
</dbReference>
<dbReference type="Pfam" id="PF02878">
    <property type="entry name" value="PGM_PMM_I"/>
    <property type="match status" value="1"/>
</dbReference>
<feature type="domain" description="Alpha-D-phosphohexomutase alpha/beta/alpha" evidence="17">
    <location>
        <begin position="207"/>
        <end position="312"/>
    </location>
</feature>
<dbReference type="Pfam" id="PF02879">
    <property type="entry name" value="PGM_PMM_II"/>
    <property type="match status" value="1"/>
</dbReference>
<comment type="pathway">
    <text evidence="3">Glycolipid metabolism; diglucosyl-diacylglycerol biosynthesis.</text>
</comment>